<keyword evidence="12" id="KW-1185">Reference proteome</keyword>
<dbReference type="Pfam" id="PF13231">
    <property type="entry name" value="PMT_2"/>
    <property type="match status" value="1"/>
</dbReference>
<feature type="domain" description="Glycosyltransferase RgtA/B/C/D-like" evidence="10">
    <location>
        <begin position="304"/>
        <end position="436"/>
    </location>
</feature>
<feature type="chain" id="PRO_5003147002" description="Glycosyltransferase RgtA/B/C/D-like domain-containing protein" evidence="9">
    <location>
        <begin position="22"/>
        <end position="751"/>
    </location>
</feature>
<evidence type="ECO:0000256" key="5">
    <source>
        <dbReference type="ARBA" id="ARBA00022692"/>
    </source>
</evidence>
<keyword evidence="3" id="KW-0328">Glycosyltransferase</keyword>
<keyword evidence="5 8" id="KW-0812">Transmembrane</keyword>
<dbReference type="STRING" id="765420.OSCT_1097"/>
<evidence type="ECO:0000256" key="8">
    <source>
        <dbReference type="SAM" id="Phobius"/>
    </source>
</evidence>
<dbReference type="AlphaFoldDB" id="E1ICP6"/>
<feature type="transmembrane region" description="Helical" evidence="8">
    <location>
        <begin position="629"/>
        <end position="652"/>
    </location>
</feature>
<feature type="transmembrane region" description="Helical" evidence="8">
    <location>
        <begin position="603"/>
        <end position="622"/>
    </location>
</feature>
<comment type="caution">
    <text evidence="11">The sequence shown here is derived from an EMBL/GenBank/DDBJ whole genome shotgun (WGS) entry which is preliminary data.</text>
</comment>
<feature type="transmembrane region" description="Helical" evidence="8">
    <location>
        <begin position="374"/>
        <end position="390"/>
    </location>
</feature>
<reference evidence="11 12" key="1">
    <citation type="journal article" date="2011" name="J. Bacteriol.">
        <title>Draft genome sequence of the anoxygenic filamentous phototrophic bacterium Oscillochloris trichoides subsp. DG-6.</title>
        <authorList>
            <person name="Kuznetsov B.B."/>
            <person name="Ivanovsky R.N."/>
            <person name="Keppen O.I."/>
            <person name="Sukhacheva M.V."/>
            <person name="Bumazhkin B.K."/>
            <person name="Patutina E.O."/>
            <person name="Beletsky A.V."/>
            <person name="Mardanov A.V."/>
            <person name="Baslerov R.V."/>
            <person name="Panteleeva A.N."/>
            <person name="Kolganova T.V."/>
            <person name="Ravin N.V."/>
            <person name="Skryabin K.G."/>
        </authorList>
    </citation>
    <scope>NUCLEOTIDE SEQUENCE [LARGE SCALE GENOMIC DNA]</scope>
    <source>
        <strain evidence="11 12">DG-6</strain>
    </source>
</reference>
<evidence type="ECO:0000256" key="6">
    <source>
        <dbReference type="ARBA" id="ARBA00022989"/>
    </source>
</evidence>
<dbReference type="HOGENOM" id="CLU_008807_0_0_0"/>
<dbReference type="InterPro" id="IPR050297">
    <property type="entry name" value="LipidA_mod_glycosyltrf_83"/>
</dbReference>
<proteinExistence type="predicted"/>
<keyword evidence="4" id="KW-0808">Transferase</keyword>
<feature type="transmembrane region" description="Helical" evidence="8">
    <location>
        <begin position="435"/>
        <end position="457"/>
    </location>
</feature>
<dbReference type="GO" id="GO:0005886">
    <property type="term" value="C:plasma membrane"/>
    <property type="evidence" value="ECO:0007669"/>
    <property type="project" value="UniProtKB-SubCell"/>
</dbReference>
<accession>E1ICP6</accession>
<keyword evidence="6 8" id="KW-1133">Transmembrane helix</keyword>
<sequence>MLAACAAVLLITLLSQFPAQHHVDVGGYDAAYVQGFFEPERPTSPYLADSDGAVRWSRPEVAVLRFPLAGTPGSLRVRLRGWRSSGVLPLVTLRLNGTQVLAQFQTSGAWEEHVVALDAPMLKANDFFVQIEAMPTTSLADGRQVGVLVDSATYTLRGPFVWPAASQVVYAALIGVLLAGLLASWRQVLAALFLYGLLWLIFYHGPPPLYPYPLRGLPPAICLALAGLLLLRIGPDLVARWPRLLTWVAPGVVVLGWTAATLLAAQSHVTLARPGVENDFRVFATRETLAQVFQADGFYNLGYPLLLWLARPFTDQNAFLAGRLVAALSGAIFLLAGYGLARAILPPGAALVALLTMALSGFVAQYGLYVGSDMPFAAALSLGVALLVWGSQERRHWGWLLVAGMCAGLAFLMRHLGLVVLIWGLGTLWLLRGRAAGRAVLLFGLGFGLVAAPQVLVNTMQTGSPLYNQQAKNVWLAVYADTDWGRWDEVPNTIGLTEVILADPVRFLTNWSRNVVGFLGSGAEDTSEFGRADQLRLLGWPANWLALGGLVAGVLTQRRKGAKPSTKPLRLCAFALTSLWFALGGLILLYVVVVGMAFILPRFFLPLVPIYALGAAAALHWLTGGGRRLLGGGLVLSVVLWGGWSSGVGYALGLQPVDEVAAIQMVLRELPADARLAARVPARVPLAKYSALAHRVVAWPNAGDAADLDLVRQQGAAFLLWDTTLGTPPLADPAAALLARSGRYSIYRLGP</sequence>
<dbReference type="EMBL" id="ADVR01000029">
    <property type="protein sequence ID" value="EFO81066.1"/>
    <property type="molecule type" value="Genomic_DNA"/>
</dbReference>
<feature type="transmembrane region" description="Helical" evidence="8">
    <location>
        <begin position="397"/>
        <end position="423"/>
    </location>
</feature>
<evidence type="ECO:0000256" key="7">
    <source>
        <dbReference type="ARBA" id="ARBA00023136"/>
    </source>
</evidence>
<feature type="transmembrane region" description="Helical" evidence="8">
    <location>
        <begin position="244"/>
        <end position="265"/>
    </location>
</feature>
<dbReference type="PANTHER" id="PTHR33908">
    <property type="entry name" value="MANNOSYLTRANSFERASE YKCB-RELATED"/>
    <property type="match status" value="1"/>
</dbReference>
<feature type="signal peptide" evidence="9">
    <location>
        <begin position="1"/>
        <end position="21"/>
    </location>
</feature>
<evidence type="ECO:0000256" key="2">
    <source>
        <dbReference type="ARBA" id="ARBA00022475"/>
    </source>
</evidence>
<keyword evidence="2" id="KW-1003">Cell membrane</keyword>
<gene>
    <name evidence="11" type="ORF">OSCT_1097</name>
</gene>
<feature type="transmembrane region" description="Helical" evidence="8">
    <location>
        <begin position="318"/>
        <end position="341"/>
    </location>
</feature>
<feature type="transmembrane region" description="Helical" evidence="8">
    <location>
        <begin position="348"/>
        <end position="368"/>
    </location>
</feature>
<dbReference type="GO" id="GO:0009103">
    <property type="term" value="P:lipopolysaccharide biosynthetic process"/>
    <property type="evidence" value="ECO:0007669"/>
    <property type="project" value="UniProtKB-ARBA"/>
</dbReference>
<evidence type="ECO:0000256" key="4">
    <source>
        <dbReference type="ARBA" id="ARBA00022679"/>
    </source>
</evidence>
<evidence type="ECO:0000256" key="9">
    <source>
        <dbReference type="SAM" id="SignalP"/>
    </source>
</evidence>
<evidence type="ECO:0000259" key="10">
    <source>
        <dbReference type="Pfam" id="PF13231"/>
    </source>
</evidence>
<name>E1ICP6_9CHLR</name>
<dbReference type="InterPro" id="IPR038731">
    <property type="entry name" value="RgtA/B/C-like"/>
</dbReference>
<evidence type="ECO:0000256" key="1">
    <source>
        <dbReference type="ARBA" id="ARBA00004651"/>
    </source>
</evidence>
<evidence type="ECO:0000256" key="3">
    <source>
        <dbReference type="ARBA" id="ARBA00022676"/>
    </source>
</evidence>
<feature type="transmembrane region" description="Helical" evidence="8">
    <location>
        <begin position="568"/>
        <end position="597"/>
    </location>
</feature>
<feature type="transmembrane region" description="Helical" evidence="8">
    <location>
        <begin position="212"/>
        <end position="232"/>
    </location>
</feature>
<feature type="transmembrane region" description="Helical" evidence="8">
    <location>
        <begin position="188"/>
        <end position="206"/>
    </location>
</feature>
<dbReference type="eggNOG" id="COG1807">
    <property type="taxonomic scope" value="Bacteria"/>
</dbReference>
<evidence type="ECO:0000313" key="12">
    <source>
        <dbReference type="Proteomes" id="UP000054010"/>
    </source>
</evidence>
<comment type="subcellular location">
    <subcellularLocation>
        <location evidence="1">Cell membrane</location>
        <topology evidence="1">Multi-pass membrane protein</topology>
    </subcellularLocation>
</comment>
<evidence type="ECO:0000313" key="11">
    <source>
        <dbReference type="EMBL" id="EFO81066.1"/>
    </source>
</evidence>
<protein>
    <recommendedName>
        <fullName evidence="10">Glycosyltransferase RgtA/B/C/D-like domain-containing protein</fullName>
    </recommendedName>
</protein>
<feature type="transmembrane region" description="Helical" evidence="8">
    <location>
        <begin position="160"/>
        <end position="181"/>
    </location>
</feature>
<dbReference type="PANTHER" id="PTHR33908:SF11">
    <property type="entry name" value="MEMBRANE PROTEIN"/>
    <property type="match status" value="1"/>
</dbReference>
<organism evidence="11 12">
    <name type="scientific">Oscillochloris trichoides DG-6</name>
    <dbReference type="NCBI Taxonomy" id="765420"/>
    <lineage>
        <taxon>Bacteria</taxon>
        <taxon>Bacillati</taxon>
        <taxon>Chloroflexota</taxon>
        <taxon>Chloroflexia</taxon>
        <taxon>Chloroflexales</taxon>
        <taxon>Chloroflexineae</taxon>
        <taxon>Oscillochloridaceae</taxon>
        <taxon>Oscillochloris</taxon>
    </lineage>
</organism>
<dbReference type="GO" id="GO:0016763">
    <property type="term" value="F:pentosyltransferase activity"/>
    <property type="evidence" value="ECO:0007669"/>
    <property type="project" value="TreeGrafter"/>
</dbReference>
<keyword evidence="7 8" id="KW-0472">Membrane</keyword>
<keyword evidence="9" id="KW-0732">Signal</keyword>
<dbReference type="Proteomes" id="UP000054010">
    <property type="component" value="Unassembled WGS sequence"/>
</dbReference>